<dbReference type="Proteomes" id="UP000534286">
    <property type="component" value="Unassembled WGS sequence"/>
</dbReference>
<sequence>MLVTPRSRQADVAGPKETPERAVYDSAVWRQAVARVEAVTAQLGQSAPQDAALWSSAARHTAGLMAGLSARLESQSPGPITATADLLARAAQAPAHPDRRLVRRGGLADLRGVAIVIRHAPASPEVKLLLLAVVALAHAIRLWQQAERPRLAAQLDTGLARVRTGRLGRLSVT</sequence>
<proteinExistence type="predicted"/>
<evidence type="ECO:0000313" key="1">
    <source>
        <dbReference type="EMBL" id="MBB4944281.1"/>
    </source>
</evidence>
<dbReference type="RefSeq" id="WP_184760129.1">
    <property type="nucleotide sequence ID" value="NZ_BAABEK010000139.1"/>
</dbReference>
<dbReference type="AlphaFoldDB" id="A0A7W7WEM0"/>
<reference evidence="1 2" key="1">
    <citation type="submission" date="2020-08" db="EMBL/GenBank/DDBJ databases">
        <title>Sequencing the genomes of 1000 actinobacteria strains.</title>
        <authorList>
            <person name="Klenk H.-P."/>
        </authorList>
    </citation>
    <scope>NUCLEOTIDE SEQUENCE [LARGE SCALE GENOMIC DNA]</scope>
    <source>
        <strain evidence="1 2">DSM 43023</strain>
    </source>
</reference>
<dbReference type="EMBL" id="JACHJU010000008">
    <property type="protein sequence ID" value="MBB4944281.1"/>
    <property type="molecule type" value="Genomic_DNA"/>
</dbReference>
<keyword evidence="2" id="KW-1185">Reference proteome</keyword>
<evidence type="ECO:0000313" key="2">
    <source>
        <dbReference type="Proteomes" id="UP000534286"/>
    </source>
</evidence>
<accession>A0A7W7WEM0</accession>
<name>A0A7W7WEM0_9ACTN</name>
<organism evidence="1 2">
    <name type="scientific">Streptosporangium album</name>
    <dbReference type="NCBI Taxonomy" id="47479"/>
    <lineage>
        <taxon>Bacteria</taxon>
        <taxon>Bacillati</taxon>
        <taxon>Actinomycetota</taxon>
        <taxon>Actinomycetes</taxon>
        <taxon>Streptosporangiales</taxon>
        <taxon>Streptosporangiaceae</taxon>
        <taxon>Streptosporangium</taxon>
    </lineage>
</organism>
<comment type="caution">
    <text evidence="1">The sequence shown here is derived from an EMBL/GenBank/DDBJ whole genome shotgun (WGS) entry which is preliminary data.</text>
</comment>
<gene>
    <name evidence="1" type="ORF">FHR32_008687</name>
</gene>
<protein>
    <submittedName>
        <fullName evidence="1">Uncharacterized protein</fullName>
    </submittedName>
</protein>